<dbReference type="Proteomes" id="UP000549052">
    <property type="component" value="Unassembled WGS sequence"/>
</dbReference>
<accession>A0A839EUD4</accession>
<dbReference type="AlphaFoldDB" id="A0A839EUD4"/>
<dbReference type="EMBL" id="JACGXN010000012">
    <property type="protein sequence ID" value="MBA8881114.1"/>
    <property type="molecule type" value="Genomic_DNA"/>
</dbReference>
<name>A0A839EUD4_9HYPH</name>
<evidence type="ECO:0000313" key="2">
    <source>
        <dbReference type="Proteomes" id="UP000549052"/>
    </source>
</evidence>
<gene>
    <name evidence="1" type="ORF">FHW16_004849</name>
</gene>
<reference evidence="1 2" key="1">
    <citation type="submission" date="2020-07" db="EMBL/GenBank/DDBJ databases">
        <title>Genomic Encyclopedia of Type Strains, Phase IV (KMG-V): Genome sequencing to study the core and pangenomes of soil and plant-associated prokaryotes.</title>
        <authorList>
            <person name="Whitman W."/>
        </authorList>
    </citation>
    <scope>NUCLEOTIDE SEQUENCE [LARGE SCALE GENOMIC DNA]</scope>
    <source>
        <strain evidence="1 2">AN3</strain>
    </source>
</reference>
<comment type="caution">
    <text evidence="1">The sequence shown here is derived from an EMBL/GenBank/DDBJ whole genome shotgun (WGS) entry which is preliminary data.</text>
</comment>
<evidence type="ECO:0000313" key="1">
    <source>
        <dbReference type="EMBL" id="MBA8881114.1"/>
    </source>
</evidence>
<evidence type="ECO:0008006" key="3">
    <source>
        <dbReference type="Google" id="ProtNLM"/>
    </source>
</evidence>
<protein>
    <recommendedName>
        <fullName evidence="3">Lytic murein transglycosylase</fullName>
    </recommendedName>
</protein>
<keyword evidence="2" id="KW-1185">Reference proteome</keyword>
<organism evidence="1 2">
    <name type="scientific">Phyllobacterium myrsinacearum</name>
    <dbReference type="NCBI Taxonomy" id="28101"/>
    <lineage>
        <taxon>Bacteria</taxon>
        <taxon>Pseudomonadati</taxon>
        <taxon>Pseudomonadota</taxon>
        <taxon>Alphaproteobacteria</taxon>
        <taxon>Hyphomicrobiales</taxon>
        <taxon>Phyllobacteriaceae</taxon>
        <taxon>Phyllobacterium</taxon>
    </lineage>
</organism>
<proteinExistence type="predicted"/>
<sequence length="60" mass="6498">MNNRPFTPLCPVGHLPHKGGDQPSLLFRSVLRHCKVGESFDVDVISPLAGEMGDSPERGV</sequence>